<dbReference type="EMBL" id="CP012541">
    <property type="protein sequence ID" value="ALF48327.1"/>
    <property type="molecule type" value="Genomic_DNA"/>
</dbReference>
<organism evidence="2 3">
    <name type="scientific">Campylobacter concisus</name>
    <dbReference type="NCBI Taxonomy" id="199"/>
    <lineage>
        <taxon>Bacteria</taxon>
        <taxon>Pseudomonadati</taxon>
        <taxon>Campylobacterota</taxon>
        <taxon>Epsilonproteobacteria</taxon>
        <taxon>Campylobacterales</taxon>
        <taxon>Campylobacteraceae</taxon>
        <taxon>Campylobacter</taxon>
    </lineage>
</organism>
<proteinExistence type="predicted"/>
<dbReference type="PATRIC" id="fig|199.248.peg.1733"/>
<gene>
    <name evidence="2" type="ORF">CCON33237_1679</name>
</gene>
<feature type="compositionally biased region" description="Basic and acidic residues" evidence="1">
    <location>
        <begin position="46"/>
        <end position="87"/>
    </location>
</feature>
<feature type="compositionally biased region" description="Basic and acidic residues" evidence="1">
    <location>
        <begin position="104"/>
        <end position="114"/>
    </location>
</feature>
<sequence>MAVTPLGNSNFINQNAPVVSQVHANQQARFDMQSLMAAELASQQSEEIKEVRPMEESYKIDPEKEHERQKNEEEASEFESEKQNSRDGDEENLDNTADNEEIVPSEHHMLDITI</sequence>
<dbReference type="AlphaFoldDB" id="A0A0M4SIL2"/>
<dbReference type="KEGG" id="ccoc:CCON33237_1679"/>
<dbReference type="RefSeq" id="WP_054197238.1">
    <property type="nucleotide sequence ID" value="NZ_CABMKQ010000018.1"/>
</dbReference>
<feature type="region of interest" description="Disordered" evidence="1">
    <location>
        <begin position="41"/>
        <end position="114"/>
    </location>
</feature>
<feature type="compositionally biased region" description="Acidic residues" evidence="1">
    <location>
        <begin position="88"/>
        <end position="103"/>
    </location>
</feature>
<evidence type="ECO:0000256" key="1">
    <source>
        <dbReference type="SAM" id="MobiDB-lite"/>
    </source>
</evidence>
<dbReference type="GeneID" id="28663359"/>
<evidence type="ECO:0000313" key="3">
    <source>
        <dbReference type="Proteomes" id="UP000066049"/>
    </source>
</evidence>
<evidence type="ECO:0000313" key="2">
    <source>
        <dbReference type="EMBL" id="ALF48327.1"/>
    </source>
</evidence>
<reference evidence="3" key="1">
    <citation type="submission" date="2015-08" db="EMBL/GenBank/DDBJ databases">
        <title>Comparative genomics of the Campylobacter concisus group.</title>
        <authorList>
            <person name="Miller W.G."/>
            <person name="Yee E."/>
            <person name="Chapman M.H."/>
            <person name="Huynh S."/>
            <person name="Bono J.L."/>
            <person name="On S.L.W."/>
            <person name="St Leger J."/>
            <person name="Foster G."/>
            <person name="Parker C.T."/>
        </authorList>
    </citation>
    <scope>NUCLEOTIDE SEQUENCE [LARGE SCALE GENOMIC DNA]</scope>
    <source>
        <strain evidence="3">ATCC 33237</strain>
    </source>
</reference>
<name>A0A0M4SIL2_9BACT</name>
<accession>A0A0M4SIL2</accession>
<dbReference type="Proteomes" id="UP000066049">
    <property type="component" value="Chromosome"/>
</dbReference>
<protein>
    <submittedName>
        <fullName evidence="2">Uncharacterized protein</fullName>
    </submittedName>
</protein>